<evidence type="ECO:0000313" key="3">
    <source>
        <dbReference type="EMBL" id="RSK51382.1"/>
    </source>
</evidence>
<gene>
    <name evidence="3" type="ORF">EI291_03470</name>
</gene>
<comment type="caution">
    <text evidence="3">The sequence shown here is derived from an EMBL/GenBank/DDBJ whole genome shotgun (WGS) entry which is preliminary data.</text>
</comment>
<feature type="chain" id="PRO_5019342747" evidence="1">
    <location>
        <begin position="27"/>
        <end position="238"/>
    </location>
</feature>
<dbReference type="Pfam" id="PF13472">
    <property type="entry name" value="Lipase_GDSL_2"/>
    <property type="match status" value="1"/>
</dbReference>
<dbReference type="EMBL" id="RWIT01000001">
    <property type="protein sequence ID" value="RSK51382.1"/>
    <property type="molecule type" value="Genomic_DNA"/>
</dbReference>
<dbReference type="Gene3D" id="3.40.50.1110">
    <property type="entry name" value="SGNH hydrolase"/>
    <property type="match status" value="1"/>
</dbReference>
<dbReference type="CDD" id="cd01832">
    <property type="entry name" value="SGNH_hydrolase_like_1"/>
    <property type="match status" value="1"/>
</dbReference>
<sequence>MLLHFRCIWLLLLVLVGCAEPSSAPAPSPAPPAPVPTTPTNTVSYLALGDSYTIGQSVPAADRWCVQLAQLAQAEGVQPPDIIAQTGWTTGELQQAIVAANVQKTYGLVSLMIGVNNQYRGLPLDTYRTEFRQLVQTAIGFAGGQSRRVFVLSIPDWGQTPAGRGYSQARISQEIDQFNAAAREECAKATVEFVDITDLTRATNFDPAQFAPDGLHYSGLHMRQWAGRALPVVRQIVK</sequence>
<evidence type="ECO:0000313" key="4">
    <source>
        <dbReference type="Proteomes" id="UP000273500"/>
    </source>
</evidence>
<keyword evidence="1" id="KW-0732">Signal</keyword>
<protein>
    <submittedName>
        <fullName evidence="3">SGNH/GDSL hydrolase family protein</fullName>
    </submittedName>
</protein>
<accession>A0A428KXF9</accession>
<proteinExistence type="predicted"/>
<feature type="signal peptide" evidence="1">
    <location>
        <begin position="1"/>
        <end position="26"/>
    </location>
</feature>
<evidence type="ECO:0000259" key="2">
    <source>
        <dbReference type="Pfam" id="PF13472"/>
    </source>
</evidence>
<name>A0A428KXF9_9BACT</name>
<dbReference type="AlphaFoldDB" id="A0A428KXF9"/>
<reference evidence="3 4" key="1">
    <citation type="submission" date="2018-12" db="EMBL/GenBank/DDBJ databases">
        <authorList>
            <person name="Feng G."/>
            <person name="Zhu H."/>
        </authorList>
    </citation>
    <scope>NUCLEOTIDE SEQUENCE [LARGE SCALE GENOMIC DNA]</scope>
    <source>
        <strain evidence="3 4">KCTC 12533</strain>
    </source>
</reference>
<dbReference type="InterPro" id="IPR013830">
    <property type="entry name" value="SGNH_hydro"/>
</dbReference>
<organism evidence="3 4">
    <name type="scientific">Hymenobacter rigui</name>
    <dbReference type="NCBI Taxonomy" id="334424"/>
    <lineage>
        <taxon>Bacteria</taxon>
        <taxon>Pseudomonadati</taxon>
        <taxon>Bacteroidota</taxon>
        <taxon>Cytophagia</taxon>
        <taxon>Cytophagales</taxon>
        <taxon>Hymenobacteraceae</taxon>
        <taxon>Hymenobacter</taxon>
    </lineage>
</organism>
<dbReference type="Proteomes" id="UP000273500">
    <property type="component" value="Unassembled WGS sequence"/>
</dbReference>
<keyword evidence="3" id="KW-0378">Hydrolase</keyword>
<dbReference type="GO" id="GO:0016788">
    <property type="term" value="F:hydrolase activity, acting on ester bonds"/>
    <property type="evidence" value="ECO:0007669"/>
    <property type="project" value="UniProtKB-ARBA"/>
</dbReference>
<evidence type="ECO:0000256" key="1">
    <source>
        <dbReference type="SAM" id="SignalP"/>
    </source>
</evidence>
<dbReference type="SUPFAM" id="SSF52266">
    <property type="entry name" value="SGNH hydrolase"/>
    <property type="match status" value="1"/>
</dbReference>
<dbReference type="InterPro" id="IPR036514">
    <property type="entry name" value="SGNH_hydro_sf"/>
</dbReference>
<dbReference type="OrthoDB" id="158267at2"/>
<keyword evidence="4" id="KW-1185">Reference proteome</keyword>
<feature type="domain" description="SGNH hydrolase-type esterase" evidence="2">
    <location>
        <begin position="47"/>
        <end position="218"/>
    </location>
</feature>
<dbReference type="PROSITE" id="PS51257">
    <property type="entry name" value="PROKAR_LIPOPROTEIN"/>
    <property type="match status" value="1"/>
</dbReference>
<dbReference type="RefSeq" id="WP_125417995.1">
    <property type="nucleotide sequence ID" value="NZ_RWIT01000001.1"/>
</dbReference>